<dbReference type="Proteomes" id="UP001600424">
    <property type="component" value="Unassembled WGS sequence"/>
</dbReference>
<comment type="caution">
    <text evidence="3">The sequence shown here is derived from an EMBL/GenBank/DDBJ whole genome shotgun (WGS) entry which is preliminary data.</text>
</comment>
<feature type="region of interest" description="Disordered" evidence="1">
    <location>
        <begin position="29"/>
        <end position="51"/>
    </location>
</feature>
<evidence type="ECO:0000259" key="2">
    <source>
        <dbReference type="PROSITE" id="PS50271"/>
    </source>
</evidence>
<dbReference type="InterPro" id="IPR013083">
    <property type="entry name" value="Znf_RING/FYVE/PHD"/>
</dbReference>
<feature type="region of interest" description="Disordered" evidence="1">
    <location>
        <begin position="81"/>
        <end position="133"/>
    </location>
</feature>
<organism evidence="3 4">
    <name type="scientific">Streptomyces wedmorensis</name>
    <dbReference type="NCBI Taxonomy" id="43759"/>
    <lineage>
        <taxon>Bacteria</taxon>
        <taxon>Bacillati</taxon>
        <taxon>Actinomycetota</taxon>
        <taxon>Actinomycetes</taxon>
        <taxon>Kitasatosporales</taxon>
        <taxon>Streptomycetaceae</taxon>
        <taxon>Streptomyces</taxon>
    </lineage>
</organism>
<feature type="compositionally biased region" description="Basic residues" evidence="1">
    <location>
        <begin position="97"/>
        <end position="130"/>
    </location>
</feature>
<accession>A0ABW6J6B8</accession>
<dbReference type="Gene3D" id="3.30.40.10">
    <property type="entry name" value="Zinc/RING finger domain, C3HC4 (zinc finger)"/>
    <property type="match status" value="1"/>
</dbReference>
<reference evidence="3 4" key="1">
    <citation type="submission" date="2024-09" db="EMBL/GenBank/DDBJ databases">
        <title>The Natural Products Discovery Center: Release of the First 8490 Sequenced Strains for Exploring Actinobacteria Biosynthetic Diversity.</title>
        <authorList>
            <person name="Kalkreuter E."/>
            <person name="Kautsar S.A."/>
            <person name="Yang D."/>
            <person name="Bader C.D."/>
            <person name="Teijaro C.N."/>
            <person name="Fluegel L."/>
            <person name="Davis C.M."/>
            <person name="Simpson J.R."/>
            <person name="Lauterbach L."/>
            <person name="Steele A.D."/>
            <person name="Gui C."/>
            <person name="Meng S."/>
            <person name="Li G."/>
            <person name="Viehrig K."/>
            <person name="Ye F."/>
            <person name="Su P."/>
            <person name="Kiefer A.F."/>
            <person name="Nichols A."/>
            <person name="Cepeda A.J."/>
            <person name="Yan W."/>
            <person name="Fan B."/>
            <person name="Jiang Y."/>
            <person name="Adhikari A."/>
            <person name="Zheng C.-J."/>
            <person name="Schuster L."/>
            <person name="Cowan T.M."/>
            <person name="Smanski M.J."/>
            <person name="Chevrette M.G."/>
            <person name="De Carvalho L.P.S."/>
            <person name="Shen B."/>
        </authorList>
    </citation>
    <scope>NUCLEOTIDE SEQUENCE [LARGE SCALE GENOMIC DNA]</scope>
    <source>
        <strain evidence="3 4">NPDC056472</strain>
    </source>
</reference>
<dbReference type="SUPFAM" id="SSF57850">
    <property type="entry name" value="RING/U-box"/>
    <property type="match status" value="1"/>
</dbReference>
<dbReference type="Pfam" id="PF02148">
    <property type="entry name" value="zf-UBP"/>
    <property type="match status" value="1"/>
</dbReference>
<dbReference type="EMBL" id="JBHTRV010000035">
    <property type="protein sequence ID" value="MFE5984555.1"/>
    <property type="molecule type" value="Genomic_DNA"/>
</dbReference>
<dbReference type="PROSITE" id="PS50271">
    <property type="entry name" value="ZF_UBP"/>
    <property type="match status" value="1"/>
</dbReference>
<evidence type="ECO:0000313" key="4">
    <source>
        <dbReference type="Proteomes" id="UP001600424"/>
    </source>
</evidence>
<dbReference type="RefSeq" id="WP_386251288.1">
    <property type="nucleotide sequence ID" value="NZ_JBHTRV010000035.1"/>
</dbReference>
<sequence length="258" mass="27568">MCPLGSANGQHACAWCPRLPAFDSIITTGASRAGPSSPGARKAGPSQSPKSQCAPVMAFSLLVLRFVVALQGGAAPYPSSPVLRHADDRRMPAASRRGGKGRAVPRPRIRRPRGGRRRARDVRARTARVRHCGEESVEGHGRWEVAHDGGRPDGRACDHLALLAAPPDAVTSPPDGRTPFGCEECLSRGAPWVRLRRCVTCGYVGCCDSSKGRHAFAHHVATGHPVVLSLAPDEDWAWCFRDEAFLVRAPGAPLDGSR</sequence>
<name>A0ABW6J6B8_STRWE</name>
<proteinExistence type="predicted"/>
<evidence type="ECO:0000313" key="3">
    <source>
        <dbReference type="EMBL" id="MFE5984555.1"/>
    </source>
</evidence>
<evidence type="ECO:0000256" key="1">
    <source>
        <dbReference type="SAM" id="MobiDB-lite"/>
    </source>
</evidence>
<protein>
    <submittedName>
        <fullName evidence="3">UBP-type zinc finger domain-containing protein</fullName>
    </submittedName>
</protein>
<dbReference type="InterPro" id="IPR001607">
    <property type="entry name" value="Znf_UBP"/>
</dbReference>
<keyword evidence="4" id="KW-1185">Reference proteome</keyword>
<gene>
    <name evidence="3" type="ORF">ACFQ63_33305</name>
</gene>
<feature type="domain" description="UBP-type" evidence="2">
    <location>
        <begin position="155"/>
        <end position="258"/>
    </location>
</feature>